<evidence type="ECO:0000313" key="4">
    <source>
        <dbReference type="WBParaSite" id="ACRNAN_scaffold617.g9939.t1"/>
    </source>
</evidence>
<accession>A0A914E6Y6</accession>
<feature type="transmembrane region" description="Helical" evidence="2">
    <location>
        <begin position="12"/>
        <end position="32"/>
    </location>
</feature>
<feature type="region of interest" description="Disordered" evidence="1">
    <location>
        <begin position="534"/>
        <end position="553"/>
    </location>
</feature>
<dbReference type="AlphaFoldDB" id="A0A914E6Y6"/>
<proteinExistence type="predicted"/>
<keyword evidence="2" id="KW-0812">Transmembrane</keyword>
<dbReference type="WBParaSite" id="ACRNAN_scaffold617.g9939.t1">
    <property type="protein sequence ID" value="ACRNAN_scaffold617.g9939.t1"/>
    <property type="gene ID" value="ACRNAN_scaffold617.g9939"/>
</dbReference>
<dbReference type="Proteomes" id="UP000887540">
    <property type="component" value="Unplaced"/>
</dbReference>
<feature type="compositionally biased region" description="Polar residues" evidence="1">
    <location>
        <begin position="534"/>
        <end position="546"/>
    </location>
</feature>
<protein>
    <submittedName>
        <fullName evidence="4">Uncharacterized protein</fullName>
    </submittedName>
</protein>
<feature type="transmembrane region" description="Helical" evidence="2">
    <location>
        <begin position="679"/>
        <end position="700"/>
    </location>
</feature>
<keyword evidence="2" id="KW-1133">Transmembrane helix</keyword>
<keyword evidence="3" id="KW-1185">Reference proteome</keyword>
<sequence>MPFVFQKSGRPVVAFVLLFVILLVILLVPSIWCLIDSEVIRRSSRWKRQTLPSDNVQVYSMNSNVSITEDVEVNSRESRIELRELRFDGTLWSTLSTVHFDPQKGYINLTAQDVVARFTLNKALFEAYADGFRLNETTDRGGNGNTDLLVILQDDVNLSFTDSTSTEIEAAHGQMALIRGNSWQLHVEKRLELFSSVVTDLQRQLLITAINNDYNIQITLLGAQVGLLYGRVHVEISDDYRTLVLTSEAHRVELKTVMSPFNLSITDRELTVRCPDDTTTLRIMRGSSEIDIEVEQLSALHMDRSGGSQFVLQGRNSSTPERLDLNSRELSLRLNSEERNNRLFSLIRAQSNRSQLILQTNMTRGNFIAAHHLIDILGGAPHLYLDTGNITLDISTNRQDVSAITLLPAFTTPANQFTNIGPFDNGNSGNQIDETIEGWRTRTSNSGVTRPGSSSSMSGFSWPTIFPLSIFATTITTPISDSIEDDFPRPSPPDNFTFQQFGPDVTTPNGTFQVLATIVTVSMPIATTFPETNQLSNFSPDSNVNTRRSRETNHKGSLLELHLQLNDTVKIRDKRFLKNLEDSLSSIAQSILYPNESEVFTRKKRNLDEVKIKIDKTETLKDHPNDVSILFYVDQPNDFDENPMLAIKLNDVGVANLSEKLGYPVVSEIVVREPSASTLAIIAIATSGVLCFFLILFMGWQCKIREKRVMAYLRRSRVSDSTVEINRVSAQPNNQ</sequence>
<evidence type="ECO:0000256" key="1">
    <source>
        <dbReference type="SAM" id="MobiDB-lite"/>
    </source>
</evidence>
<evidence type="ECO:0000256" key="2">
    <source>
        <dbReference type="SAM" id="Phobius"/>
    </source>
</evidence>
<name>A0A914E6Y6_9BILA</name>
<evidence type="ECO:0000313" key="3">
    <source>
        <dbReference type="Proteomes" id="UP000887540"/>
    </source>
</evidence>
<keyword evidence="2" id="KW-0472">Membrane</keyword>
<organism evidence="3 4">
    <name type="scientific">Acrobeloides nanus</name>
    <dbReference type="NCBI Taxonomy" id="290746"/>
    <lineage>
        <taxon>Eukaryota</taxon>
        <taxon>Metazoa</taxon>
        <taxon>Ecdysozoa</taxon>
        <taxon>Nematoda</taxon>
        <taxon>Chromadorea</taxon>
        <taxon>Rhabditida</taxon>
        <taxon>Tylenchina</taxon>
        <taxon>Cephalobomorpha</taxon>
        <taxon>Cephaloboidea</taxon>
        <taxon>Cephalobidae</taxon>
        <taxon>Acrobeloides</taxon>
    </lineage>
</organism>
<reference evidence="4" key="1">
    <citation type="submission" date="2022-11" db="UniProtKB">
        <authorList>
            <consortium name="WormBaseParasite"/>
        </authorList>
    </citation>
    <scope>IDENTIFICATION</scope>
</reference>